<dbReference type="CDD" id="cd06530">
    <property type="entry name" value="S26_SPase_I"/>
    <property type="match status" value="1"/>
</dbReference>
<evidence type="ECO:0000256" key="3">
    <source>
        <dbReference type="ARBA" id="ARBA00022989"/>
    </source>
</evidence>
<evidence type="ECO:0000256" key="1">
    <source>
        <dbReference type="ARBA" id="ARBA00004370"/>
    </source>
</evidence>
<keyword evidence="10" id="KW-1185">Reference proteome</keyword>
<evidence type="ECO:0000313" key="9">
    <source>
        <dbReference type="EMBL" id="TQL60903.1"/>
    </source>
</evidence>
<dbReference type="InterPro" id="IPR001733">
    <property type="entry name" value="Peptidase_S26B"/>
</dbReference>
<evidence type="ECO:0000256" key="4">
    <source>
        <dbReference type="ARBA" id="ARBA00023136"/>
    </source>
</evidence>
<keyword evidence="4 7" id="KW-0472">Membrane</keyword>
<dbReference type="GO" id="GO:0016020">
    <property type="term" value="C:membrane"/>
    <property type="evidence" value="ECO:0007669"/>
    <property type="project" value="UniProtKB-SubCell"/>
</dbReference>
<protein>
    <recommendedName>
        <fullName evidence="5">Signal peptidase I</fullName>
        <ecNumber evidence="5">3.4.21.89</ecNumber>
    </recommendedName>
</protein>
<dbReference type="EC" id="3.4.21.89" evidence="5"/>
<dbReference type="GO" id="GO:0006465">
    <property type="term" value="P:signal peptide processing"/>
    <property type="evidence" value="ECO:0007669"/>
    <property type="project" value="UniProtKB-UniRule"/>
</dbReference>
<keyword evidence="2 7" id="KW-0812">Transmembrane</keyword>
<dbReference type="Proteomes" id="UP000319514">
    <property type="component" value="Unassembled WGS sequence"/>
</dbReference>
<reference evidence="9 10" key="1">
    <citation type="submission" date="2019-06" db="EMBL/GenBank/DDBJ databases">
        <title>Sequencing the genomes of 1000 actinobacteria strains.</title>
        <authorList>
            <person name="Klenk H.-P."/>
        </authorList>
    </citation>
    <scope>NUCLEOTIDE SEQUENCE [LARGE SCALE GENOMIC DNA]</scope>
    <source>
        <strain evidence="9 10">DSM 18082</strain>
    </source>
</reference>
<feature type="transmembrane region" description="Helical" evidence="7">
    <location>
        <begin position="151"/>
        <end position="169"/>
    </location>
</feature>
<dbReference type="NCBIfam" id="TIGR02228">
    <property type="entry name" value="sigpep_I_arch"/>
    <property type="match status" value="1"/>
</dbReference>
<dbReference type="Pfam" id="PF10502">
    <property type="entry name" value="Peptidase_S26"/>
    <property type="match status" value="1"/>
</dbReference>
<evidence type="ECO:0000313" key="10">
    <source>
        <dbReference type="Proteomes" id="UP000319514"/>
    </source>
</evidence>
<dbReference type="AlphaFoldDB" id="A0A542ZKM7"/>
<gene>
    <name evidence="9" type="ORF">FB474_2303</name>
</gene>
<evidence type="ECO:0000256" key="7">
    <source>
        <dbReference type="SAM" id="Phobius"/>
    </source>
</evidence>
<evidence type="ECO:0000256" key="5">
    <source>
        <dbReference type="NCBIfam" id="TIGR02228"/>
    </source>
</evidence>
<accession>A0A542ZKM7</accession>
<dbReference type="GO" id="GO:0009003">
    <property type="term" value="F:signal peptidase activity"/>
    <property type="evidence" value="ECO:0007669"/>
    <property type="project" value="UniProtKB-EC"/>
</dbReference>
<comment type="subcellular location">
    <subcellularLocation>
        <location evidence="1">Membrane</location>
    </subcellularLocation>
</comment>
<feature type="domain" description="Peptidase S26" evidence="8">
    <location>
        <begin position="21"/>
        <end position="95"/>
    </location>
</feature>
<proteinExistence type="predicted"/>
<dbReference type="Gene3D" id="2.10.109.10">
    <property type="entry name" value="Umud Fragment, subunit A"/>
    <property type="match status" value="1"/>
</dbReference>
<sequence length="201" mass="20922">MSSSPHTPGRRWRRWSANAALLVLALAFVTAAAGVLTGRYQVRPVLSSSMAPKLPVGSVVVTQRVPMSRVRTGDVIVFHRPGAPDQLVVHRITTLSRAGGTVVVRTKGDANPAADPWTASLRGGTAYRAVADVPWVGYAAVWAHSPGTRRGTLLAGGLLALAAAVTAAWPGRSRRRLRSPATPSADPTDLTTPSGAVAPAS</sequence>
<organism evidence="9 10">
    <name type="scientific">Oryzihumus leptocrescens</name>
    <dbReference type="NCBI Taxonomy" id="297536"/>
    <lineage>
        <taxon>Bacteria</taxon>
        <taxon>Bacillati</taxon>
        <taxon>Actinomycetota</taxon>
        <taxon>Actinomycetes</taxon>
        <taxon>Micrococcales</taxon>
        <taxon>Intrasporangiaceae</taxon>
        <taxon>Oryzihumus</taxon>
    </lineage>
</organism>
<dbReference type="RefSeq" id="WP_141788745.1">
    <property type="nucleotide sequence ID" value="NZ_BAAAKX010000007.1"/>
</dbReference>
<dbReference type="GO" id="GO:0004252">
    <property type="term" value="F:serine-type endopeptidase activity"/>
    <property type="evidence" value="ECO:0007669"/>
    <property type="project" value="UniProtKB-UniRule"/>
</dbReference>
<evidence type="ECO:0000256" key="6">
    <source>
        <dbReference type="SAM" id="MobiDB-lite"/>
    </source>
</evidence>
<dbReference type="PANTHER" id="PTHR10806:SF6">
    <property type="entry name" value="SIGNAL PEPTIDASE COMPLEX CATALYTIC SUBUNIT SEC11"/>
    <property type="match status" value="1"/>
</dbReference>
<dbReference type="SUPFAM" id="SSF51306">
    <property type="entry name" value="LexA/Signal peptidase"/>
    <property type="match status" value="1"/>
</dbReference>
<keyword evidence="3 7" id="KW-1133">Transmembrane helix</keyword>
<evidence type="ECO:0000256" key="2">
    <source>
        <dbReference type="ARBA" id="ARBA00022692"/>
    </source>
</evidence>
<dbReference type="InterPro" id="IPR019533">
    <property type="entry name" value="Peptidase_S26"/>
</dbReference>
<dbReference type="InterPro" id="IPR036286">
    <property type="entry name" value="LexA/Signal_pep-like_sf"/>
</dbReference>
<dbReference type="PANTHER" id="PTHR10806">
    <property type="entry name" value="SIGNAL PEPTIDASE COMPLEX CATALYTIC SUBUNIT SEC11"/>
    <property type="match status" value="1"/>
</dbReference>
<dbReference type="OrthoDB" id="4315104at2"/>
<comment type="caution">
    <text evidence="9">The sequence shown here is derived from an EMBL/GenBank/DDBJ whole genome shotgun (WGS) entry which is preliminary data.</text>
</comment>
<evidence type="ECO:0000259" key="8">
    <source>
        <dbReference type="Pfam" id="PF10502"/>
    </source>
</evidence>
<feature type="region of interest" description="Disordered" evidence="6">
    <location>
        <begin position="172"/>
        <end position="201"/>
    </location>
</feature>
<name>A0A542ZKM7_9MICO</name>
<dbReference type="EMBL" id="VFOQ01000001">
    <property type="protein sequence ID" value="TQL60903.1"/>
    <property type="molecule type" value="Genomic_DNA"/>
</dbReference>